<gene>
    <name evidence="7" type="ORF">FisN_8Hh087</name>
</gene>
<feature type="region of interest" description="Disordered" evidence="5">
    <location>
        <begin position="1"/>
        <end position="67"/>
    </location>
</feature>
<evidence type="ECO:0000256" key="5">
    <source>
        <dbReference type="SAM" id="MobiDB-lite"/>
    </source>
</evidence>
<keyword evidence="8" id="KW-1185">Reference proteome</keyword>
<keyword evidence="1" id="KW-0378">Hydrolase</keyword>
<dbReference type="NCBIfam" id="TIGR02251">
    <property type="entry name" value="HIF-SF_euk"/>
    <property type="match status" value="1"/>
</dbReference>
<dbReference type="FunFam" id="3.40.50.1000:FF:000015">
    <property type="entry name" value="CTD small phosphatase-like protein 2"/>
    <property type="match status" value="1"/>
</dbReference>
<dbReference type="InterPro" id="IPR050365">
    <property type="entry name" value="TIM50"/>
</dbReference>
<dbReference type="InterPro" id="IPR036412">
    <property type="entry name" value="HAD-like_sf"/>
</dbReference>
<dbReference type="GO" id="GO:0004721">
    <property type="term" value="F:phosphoprotein phosphatase activity"/>
    <property type="evidence" value="ECO:0007669"/>
    <property type="project" value="UniProtKB-KW"/>
</dbReference>
<comment type="similarity">
    <text evidence="4">Belongs to the CTDSPL2 family.</text>
</comment>
<evidence type="ECO:0000259" key="6">
    <source>
        <dbReference type="PROSITE" id="PS50969"/>
    </source>
</evidence>
<dbReference type="InterPro" id="IPR004274">
    <property type="entry name" value="FCP1_dom"/>
</dbReference>
<dbReference type="AlphaFoldDB" id="A0A1Z5JJ84"/>
<evidence type="ECO:0000313" key="8">
    <source>
        <dbReference type="Proteomes" id="UP000198406"/>
    </source>
</evidence>
<comment type="caution">
    <text evidence="7">The sequence shown here is derived from an EMBL/GenBank/DDBJ whole genome shotgun (WGS) entry which is preliminary data.</text>
</comment>
<accession>A0A1Z5JJ84</accession>
<reference evidence="7 8" key="1">
    <citation type="journal article" date="2015" name="Plant Cell">
        <title>Oil accumulation by the oleaginous diatom Fistulifera solaris as revealed by the genome and transcriptome.</title>
        <authorList>
            <person name="Tanaka T."/>
            <person name="Maeda Y."/>
            <person name="Veluchamy A."/>
            <person name="Tanaka M."/>
            <person name="Abida H."/>
            <person name="Marechal E."/>
            <person name="Bowler C."/>
            <person name="Muto M."/>
            <person name="Sunaga Y."/>
            <person name="Tanaka M."/>
            <person name="Yoshino T."/>
            <person name="Taniguchi T."/>
            <person name="Fukuda Y."/>
            <person name="Nemoto M."/>
            <person name="Matsumoto M."/>
            <person name="Wong P.S."/>
            <person name="Aburatani S."/>
            <person name="Fujibuchi W."/>
        </authorList>
    </citation>
    <scope>NUCLEOTIDE SEQUENCE [LARGE SCALE GENOMIC DNA]</scope>
    <source>
        <strain evidence="7 8">JPCC DA0580</strain>
    </source>
</reference>
<feature type="compositionally biased region" description="Polar residues" evidence="5">
    <location>
        <begin position="46"/>
        <end position="66"/>
    </location>
</feature>
<proteinExistence type="inferred from homology"/>
<feature type="domain" description="FCP1 homology" evidence="6">
    <location>
        <begin position="185"/>
        <end position="344"/>
    </location>
</feature>
<evidence type="ECO:0000313" key="7">
    <source>
        <dbReference type="EMBL" id="GAX14077.1"/>
    </source>
</evidence>
<dbReference type="GO" id="GO:0005634">
    <property type="term" value="C:nucleus"/>
    <property type="evidence" value="ECO:0007669"/>
    <property type="project" value="UniProtKB-ARBA"/>
</dbReference>
<comment type="function">
    <text evidence="3">Probable phosphatase.</text>
</comment>
<dbReference type="SMART" id="SM00577">
    <property type="entry name" value="CPDc"/>
    <property type="match status" value="1"/>
</dbReference>
<evidence type="ECO:0000256" key="2">
    <source>
        <dbReference type="ARBA" id="ARBA00022912"/>
    </source>
</evidence>
<organism evidence="7 8">
    <name type="scientific">Fistulifera solaris</name>
    <name type="common">Oleaginous diatom</name>
    <dbReference type="NCBI Taxonomy" id="1519565"/>
    <lineage>
        <taxon>Eukaryota</taxon>
        <taxon>Sar</taxon>
        <taxon>Stramenopiles</taxon>
        <taxon>Ochrophyta</taxon>
        <taxon>Bacillariophyta</taxon>
        <taxon>Bacillariophyceae</taxon>
        <taxon>Bacillariophycidae</taxon>
        <taxon>Naviculales</taxon>
        <taxon>Naviculaceae</taxon>
        <taxon>Fistulifera</taxon>
    </lineage>
</organism>
<dbReference type="PANTHER" id="PTHR12210">
    <property type="entry name" value="DULLARD PROTEIN PHOSPHATASE"/>
    <property type="match status" value="1"/>
</dbReference>
<dbReference type="SUPFAM" id="SSF56784">
    <property type="entry name" value="HAD-like"/>
    <property type="match status" value="1"/>
</dbReference>
<dbReference type="InterPro" id="IPR023214">
    <property type="entry name" value="HAD_sf"/>
</dbReference>
<keyword evidence="2" id="KW-0904">Protein phosphatase</keyword>
<dbReference type="CDD" id="cd07521">
    <property type="entry name" value="HAD_FCP1-like"/>
    <property type="match status" value="1"/>
</dbReference>
<dbReference type="InterPro" id="IPR011948">
    <property type="entry name" value="Dullard_phosphatase"/>
</dbReference>
<feature type="compositionally biased region" description="Polar residues" evidence="5">
    <location>
        <begin position="16"/>
        <end position="37"/>
    </location>
</feature>
<dbReference type="Proteomes" id="UP000198406">
    <property type="component" value="Unassembled WGS sequence"/>
</dbReference>
<evidence type="ECO:0000256" key="4">
    <source>
        <dbReference type="ARBA" id="ARBA00038355"/>
    </source>
</evidence>
<dbReference type="Pfam" id="PF03031">
    <property type="entry name" value="NIF"/>
    <property type="match status" value="1"/>
</dbReference>
<evidence type="ECO:0000256" key="3">
    <source>
        <dbReference type="ARBA" id="ARBA00037324"/>
    </source>
</evidence>
<sequence>MTQVTSAAAKEAPKTPANQKTPNRITNNYADATTPITSMKPKRPRSSLNGAPASSAQPGRLSNTEVPLSPMHPVKPVHRDANDGVVKLAEETKGSSSWVTRKVDALFSPVLRMLEHSDEDEVVVHGLPRVQSEEEEHSDDCSISIQGQEMPESDEFNPWQFIQSLPPYQEISYLRPNVCLPPKDPQAPPITLVLDLDETLVHCSVEPVDDADLVFPVDFHGITYQVHVKKRPYLETFLEACCGKFEVVLFTASQKIYANELLNRIDPEGKYIQHRLYRDSCLPVEGNFLKDLTVLGRDLAQTILVDNSPHAFGYQVENGIPIESWFEDPDDRELIKLERFLRQHCLDVPDVRPILDKKFQCRRLVNEAPPILFGDE</sequence>
<dbReference type="PROSITE" id="PS50969">
    <property type="entry name" value="FCP1"/>
    <property type="match status" value="1"/>
</dbReference>
<name>A0A1Z5JJ84_FISSO</name>
<dbReference type="OrthoDB" id="277011at2759"/>
<protein>
    <recommendedName>
        <fullName evidence="6">FCP1 homology domain-containing protein</fullName>
    </recommendedName>
</protein>
<evidence type="ECO:0000256" key="1">
    <source>
        <dbReference type="ARBA" id="ARBA00022801"/>
    </source>
</evidence>
<dbReference type="InParanoid" id="A0A1Z5JJ84"/>
<dbReference type="Gene3D" id="3.40.50.1000">
    <property type="entry name" value="HAD superfamily/HAD-like"/>
    <property type="match status" value="1"/>
</dbReference>
<dbReference type="EMBL" id="BDSP01000075">
    <property type="protein sequence ID" value="GAX14077.1"/>
    <property type="molecule type" value="Genomic_DNA"/>
</dbReference>